<feature type="compositionally biased region" description="Polar residues" evidence="1">
    <location>
        <begin position="328"/>
        <end position="338"/>
    </location>
</feature>
<accession>A0A388MAT7</accession>
<protein>
    <submittedName>
        <fullName evidence="2">Uncharacterized protein</fullName>
    </submittedName>
</protein>
<evidence type="ECO:0000313" key="3">
    <source>
        <dbReference type="Proteomes" id="UP000265515"/>
    </source>
</evidence>
<dbReference type="EMBL" id="BFEA01000927">
    <property type="protein sequence ID" value="GBG91625.1"/>
    <property type="molecule type" value="Genomic_DNA"/>
</dbReference>
<sequence length="477" mass="52281">MYKFLFFDTLPKLRFEDDYKGRQDVVIGALDDFHGASRESAANFVEKLEECYLDNGKMKLTLNYYKAHFMEEDNFNANGEEEVSEVIDGEWIMAFKDKGEWKSDAHLSKRDFEEAALQAVIDHVAEVNCREPEDIVVKMFGELKYEILREHNMLEICRDFYYLELSSSYEAKMDWHILPADPTHGEGTGRKGDDGGDDSAYGGDGGGHDDRGGGAGRRNVASSRGGTTGKGGMSGIASVEGASSQTGHSENLTEKTAGTSYSPEMRDSLASPCAPGSDGDKGQGLRVGSFTAGSGCIRRPSGRISAEQKEDLVVGSISVGGGSIRSSTQQPNSTNNTLPLGMEDQETPPPDTHYGGSEHGYVPLLYSGLEDKLRSDVTPPVLDMRPLKLLTATVRSDQCDEDEDVTMLEVEEVTVRRPLEDDLVKTLFRESCNDEYSSPVIISSWPRLLTPQNEVFAIRKSVGTTCRTVQLCPDEGA</sequence>
<comment type="caution">
    <text evidence="2">The sequence shown here is derived from an EMBL/GenBank/DDBJ whole genome shotgun (WGS) entry which is preliminary data.</text>
</comment>
<dbReference type="AlphaFoldDB" id="A0A388MAT7"/>
<feature type="region of interest" description="Disordered" evidence="1">
    <location>
        <begin position="184"/>
        <end position="286"/>
    </location>
</feature>
<dbReference type="Gramene" id="GBG91625">
    <property type="protein sequence ID" value="GBG91625"/>
    <property type="gene ID" value="CBR_g52659"/>
</dbReference>
<evidence type="ECO:0000313" key="2">
    <source>
        <dbReference type="EMBL" id="GBG91625.1"/>
    </source>
</evidence>
<organism evidence="2 3">
    <name type="scientific">Chara braunii</name>
    <name type="common">Braun's stonewort</name>
    <dbReference type="NCBI Taxonomy" id="69332"/>
    <lineage>
        <taxon>Eukaryota</taxon>
        <taxon>Viridiplantae</taxon>
        <taxon>Streptophyta</taxon>
        <taxon>Charophyceae</taxon>
        <taxon>Charales</taxon>
        <taxon>Characeae</taxon>
        <taxon>Chara</taxon>
    </lineage>
</organism>
<feature type="compositionally biased region" description="Basic and acidic residues" evidence="1">
    <location>
        <begin position="184"/>
        <end position="194"/>
    </location>
</feature>
<dbReference type="Proteomes" id="UP000265515">
    <property type="component" value="Unassembled WGS sequence"/>
</dbReference>
<reference evidence="2 3" key="1">
    <citation type="journal article" date="2018" name="Cell">
        <title>The Chara Genome: Secondary Complexity and Implications for Plant Terrestrialization.</title>
        <authorList>
            <person name="Nishiyama T."/>
            <person name="Sakayama H."/>
            <person name="Vries J.D."/>
            <person name="Buschmann H."/>
            <person name="Saint-Marcoux D."/>
            <person name="Ullrich K.K."/>
            <person name="Haas F.B."/>
            <person name="Vanderstraeten L."/>
            <person name="Becker D."/>
            <person name="Lang D."/>
            <person name="Vosolsobe S."/>
            <person name="Rombauts S."/>
            <person name="Wilhelmsson P.K.I."/>
            <person name="Janitza P."/>
            <person name="Kern R."/>
            <person name="Heyl A."/>
            <person name="Rumpler F."/>
            <person name="Villalobos L.I.A.C."/>
            <person name="Clay J.M."/>
            <person name="Skokan R."/>
            <person name="Toyoda A."/>
            <person name="Suzuki Y."/>
            <person name="Kagoshima H."/>
            <person name="Schijlen E."/>
            <person name="Tajeshwar N."/>
            <person name="Catarino B."/>
            <person name="Hetherington A.J."/>
            <person name="Saltykova A."/>
            <person name="Bonnot C."/>
            <person name="Breuninger H."/>
            <person name="Symeonidi A."/>
            <person name="Radhakrishnan G.V."/>
            <person name="Van Nieuwerburgh F."/>
            <person name="Deforce D."/>
            <person name="Chang C."/>
            <person name="Karol K.G."/>
            <person name="Hedrich R."/>
            <person name="Ulvskov P."/>
            <person name="Glockner G."/>
            <person name="Delwiche C.F."/>
            <person name="Petrasek J."/>
            <person name="Van de Peer Y."/>
            <person name="Friml J."/>
            <person name="Beilby M."/>
            <person name="Dolan L."/>
            <person name="Kohara Y."/>
            <person name="Sugano S."/>
            <person name="Fujiyama A."/>
            <person name="Delaux P.-M."/>
            <person name="Quint M."/>
            <person name="TheiBen G."/>
            <person name="Hagemann M."/>
            <person name="Harholt J."/>
            <person name="Dunand C."/>
            <person name="Zachgo S."/>
            <person name="Langdale J."/>
            <person name="Maumus F."/>
            <person name="Straeten D.V.D."/>
            <person name="Gould S.B."/>
            <person name="Rensing S.A."/>
        </authorList>
    </citation>
    <scope>NUCLEOTIDE SEQUENCE [LARGE SCALE GENOMIC DNA]</scope>
    <source>
        <strain evidence="2 3">S276</strain>
    </source>
</reference>
<keyword evidence="3" id="KW-1185">Reference proteome</keyword>
<feature type="compositionally biased region" description="Polar residues" evidence="1">
    <location>
        <begin position="241"/>
        <end position="262"/>
    </location>
</feature>
<feature type="region of interest" description="Disordered" evidence="1">
    <location>
        <begin position="320"/>
        <end position="353"/>
    </location>
</feature>
<name>A0A388MAT7_CHABU</name>
<gene>
    <name evidence="2" type="ORF">CBR_g52659</name>
</gene>
<proteinExistence type="predicted"/>
<evidence type="ECO:0000256" key="1">
    <source>
        <dbReference type="SAM" id="MobiDB-lite"/>
    </source>
</evidence>